<dbReference type="eggNOG" id="KOG2614">
    <property type="taxonomic scope" value="Eukaryota"/>
</dbReference>
<evidence type="ECO:0000313" key="14">
    <source>
        <dbReference type="Proteomes" id="UP000018144"/>
    </source>
</evidence>
<comment type="function">
    <text evidence="11">Catalyzes the hydroxylation of L-kynurenine (L-Kyn) to form 3-hydroxy-L-kynurenine (L-3OHKyn). Required for synthesis of quinolinic acid.</text>
</comment>
<dbReference type="Pfam" id="PF01494">
    <property type="entry name" value="FAD_binding_3"/>
    <property type="match status" value="1"/>
</dbReference>
<comment type="similarity">
    <text evidence="11">Belongs to the aromatic-ring hydroxylase family. KMO subfamily.</text>
</comment>
<proteinExistence type="inferred from homology"/>
<keyword evidence="4 11" id="KW-1000">Mitochondrion outer membrane</keyword>
<keyword evidence="2 11" id="KW-0285">Flavoprotein</keyword>
<dbReference type="EMBL" id="HF935319">
    <property type="protein sequence ID" value="CCX06841.1"/>
    <property type="molecule type" value="Genomic_DNA"/>
</dbReference>
<keyword evidence="9 11" id="KW-0496">Mitochondrion</keyword>
<evidence type="ECO:0000256" key="5">
    <source>
        <dbReference type="ARBA" id="ARBA00022827"/>
    </source>
</evidence>
<comment type="subcellular location">
    <subcellularLocation>
        <location evidence="11">Mitochondrion outer membrane</location>
    </subcellularLocation>
</comment>
<feature type="domain" description="FAD-binding" evidence="12">
    <location>
        <begin position="8"/>
        <end position="372"/>
    </location>
</feature>
<comment type="catalytic activity">
    <reaction evidence="10 11">
        <text>L-kynurenine + NADPH + O2 + H(+) = 3-hydroxy-L-kynurenine + NADP(+) + H2O</text>
        <dbReference type="Rhea" id="RHEA:20545"/>
        <dbReference type="ChEBI" id="CHEBI:15377"/>
        <dbReference type="ChEBI" id="CHEBI:15378"/>
        <dbReference type="ChEBI" id="CHEBI:15379"/>
        <dbReference type="ChEBI" id="CHEBI:57783"/>
        <dbReference type="ChEBI" id="CHEBI:57959"/>
        <dbReference type="ChEBI" id="CHEBI:58125"/>
        <dbReference type="ChEBI" id="CHEBI:58349"/>
        <dbReference type="EC" id="1.14.13.9"/>
    </reaction>
</comment>
<evidence type="ECO:0000259" key="12">
    <source>
        <dbReference type="Pfam" id="PF01494"/>
    </source>
</evidence>
<accession>U4KY11</accession>
<evidence type="ECO:0000256" key="6">
    <source>
        <dbReference type="ARBA" id="ARBA00022857"/>
    </source>
</evidence>
<dbReference type="FunFam" id="3.50.50.60:FF:000129">
    <property type="entry name" value="Kynurenine 3-monooxygenase"/>
    <property type="match status" value="1"/>
</dbReference>
<dbReference type="AlphaFoldDB" id="U4KY11"/>
<keyword evidence="11" id="KW-0472">Membrane</keyword>
<evidence type="ECO:0000313" key="13">
    <source>
        <dbReference type="EMBL" id="CCX06841.1"/>
    </source>
</evidence>
<dbReference type="InterPro" id="IPR027545">
    <property type="entry name" value="Kynurenine_monooxygenase"/>
</dbReference>
<dbReference type="Gene3D" id="3.50.50.60">
    <property type="entry name" value="FAD/NAD(P)-binding domain"/>
    <property type="match status" value="1"/>
</dbReference>
<organism evidence="13 14">
    <name type="scientific">Pyronema omphalodes (strain CBS 100304)</name>
    <name type="common">Pyronema confluens</name>
    <dbReference type="NCBI Taxonomy" id="1076935"/>
    <lineage>
        <taxon>Eukaryota</taxon>
        <taxon>Fungi</taxon>
        <taxon>Dikarya</taxon>
        <taxon>Ascomycota</taxon>
        <taxon>Pezizomycotina</taxon>
        <taxon>Pezizomycetes</taxon>
        <taxon>Pezizales</taxon>
        <taxon>Pyronemataceae</taxon>
        <taxon>Pyronema</taxon>
    </lineage>
</organism>
<dbReference type="InterPro" id="IPR036188">
    <property type="entry name" value="FAD/NAD-bd_sf"/>
</dbReference>
<dbReference type="SUPFAM" id="SSF51905">
    <property type="entry name" value="FAD/NAD(P)-binding domain"/>
    <property type="match status" value="1"/>
</dbReference>
<evidence type="ECO:0000256" key="1">
    <source>
        <dbReference type="ARBA" id="ARBA00001974"/>
    </source>
</evidence>
<dbReference type="GO" id="GO:0071949">
    <property type="term" value="F:FAD binding"/>
    <property type="evidence" value="ECO:0007669"/>
    <property type="project" value="InterPro"/>
</dbReference>
<keyword evidence="8 11" id="KW-0503">Monooxygenase</keyword>
<dbReference type="GO" id="GO:0043420">
    <property type="term" value="P:anthranilate metabolic process"/>
    <property type="evidence" value="ECO:0007669"/>
    <property type="project" value="UniProtKB-UniRule"/>
</dbReference>
<dbReference type="UniPathway" id="UPA00253">
    <property type="reaction ID" value="UER00328"/>
</dbReference>
<dbReference type="Proteomes" id="UP000018144">
    <property type="component" value="Unassembled WGS sequence"/>
</dbReference>
<evidence type="ECO:0000256" key="11">
    <source>
        <dbReference type="HAMAP-Rule" id="MF_03018"/>
    </source>
</evidence>
<evidence type="ECO:0000256" key="7">
    <source>
        <dbReference type="ARBA" id="ARBA00023002"/>
    </source>
</evidence>
<keyword evidence="6 11" id="KW-0521">NADP</keyword>
<comment type="pathway">
    <text evidence="11">Cofactor biosynthesis; NAD(+) biosynthesis; quinolinate from L-kynurenine: step 1/3.</text>
</comment>
<dbReference type="GO" id="GO:0004502">
    <property type="term" value="F:kynurenine 3-monooxygenase activity"/>
    <property type="evidence" value="ECO:0007669"/>
    <property type="project" value="UniProtKB-UniRule"/>
</dbReference>
<dbReference type="PANTHER" id="PTHR46028:SF2">
    <property type="entry name" value="KYNURENINE 3-MONOOXYGENASE"/>
    <property type="match status" value="1"/>
</dbReference>
<dbReference type="OMA" id="REFMFIA"/>
<gene>
    <name evidence="11" type="primary">BNA4</name>
    <name evidence="13" type="ORF">PCON_06428</name>
</gene>
<evidence type="ECO:0000256" key="3">
    <source>
        <dbReference type="ARBA" id="ARBA00022642"/>
    </source>
</evidence>
<protein>
    <recommendedName>
        <fullName evidence="11">Kynurenine 3-monooxygenase</fullName>
        <ecNumber evidence="11">1.14.13.9</ecNumber>
    </recommendedName>
    <alternativeName>
        <fullName evidence="11">Biosynthesis of nicotinic acid protein 4</fullName>
    </alternativeName>
    <alternativeName>
        <fullName evidence="11">Kynurenine 3-hydroxylase</fullName>
    </alternativeName>
</protein>
<reference evidence="13 14" key="1">
    <citation type="journal article" date="2013" name="PLoS Genet.">
        <title>The genome and development-dependent transcriptomes of Pyronema confluens: a window into fungal evolution.</title>
        <authorList>
            <person name="Traeger S."/>
            <person name="Altegoer F."/>
            <person name="Freitag M."/>
            <person name="Gabaldon T."/>
            <person name="Kempken F."/>
            <person name="Kumar A."/>
            <person name="Marcet-Houben M."/>
            <person name="Poggeler S."/>
            <person name="Stajich J.E."/>
            <person name="Nowrousian M."/>
        </authorList>
    </citation>
    <scope>NUCLEOTIDE SEQUENCE [LARGE SCALE GENOMIC DNA]</scope>
    <source>
        <strain evidence="14">CBS 100304</strain>
        <tissue evidence="13">Vegetative mycelium</tissue>
    </source>
</reference>
<keyword evidence="14" id="KW-1185">Reference proteome</keyword>
<dbReference type="GO" id="GO:0005741">
    <property type="term" value="C:mitochondrial outer membrane"/>
    <property type="evidence" value="ECO:0007669"/>
    <property type="project" value="UniProtKB-SubCell"/>
</dbReference>
<dbReference type="HAMAP" id="MF_01971">
    <property type="entry name" value="Kynurenine_monooxygenase"/>
    <property type="match status" value="1"/>
</dbReference>
<keyword evidence="7 11" id="KW-0560">Oxidoreductase</keyword>
<evidence type="ECO:0000256" key="10">
    <source>
        <dbReference type="ARBA" id="ARBA00047818"/>
    </source>
</evidence>
<dbReference type="GO" id="GO:0070189">
    <property type="term" value="P:kynurenine metabolic process"/>
    <property type="evidence" value="ECO:0007669"/>
    <property type="project" value="TreeGrafter"/>
</dbReference>
<evidence type="ECO:0000256" key="8">
    <source>
        <dbReference type="ARBA" id="ARBA00023033"/>
    </source>
</evidence>
<dbReference type="InterPro" id="IPR002938">
    <property type="entry name" value="FAD-bd"/>
</dbReference>
<evidence type="ECO:0000256" key="2">
    <source>
        <dbReference type="ARBA" id="ARBA00022630"/>
    </source>
</evidence>
<dbReference type="GO" id="GO:0034354">
    <property type="term" value="P:'de novo' NAD+ biosynthetic process from L-tryptophan"/>
    <property type="evidence" value="ECO:0007669"/>
    <property type="project" value="UniProtKB-UniRule"/>
</dbReference>
<dbReference type="GO" id="GO:0006569">
    <property type="term" value="P:L-tryptophan catabolic process"/>
    <property type="evidence" value="ECO:0007669"/>
    <property type="project" value="UniProtKB-UniRule"/>
</dbReference>
<dbReference type="GO" id="GO:0019805">
    <property type="term" value="P:quinolinate biosynthetic process"/>
    <property type="evidence" value="ECO:0007669"/>
    <property type="project" value="UniProtKB-UniRule"/>
</dbReference>
<dbReference type="STRING" id="1076935.U4KY11"/>
<dbReference type="PANTHER" id="PTHR46028">
    <property type="entry name" value="KYNURENINE 3-MONOOXYGENASE"/>
    <property type="match status" value="1"/>
</dbReference>
<keyword evidence="3 11" id="KW-0662">Pyridine nucleotide biosynthesis</keyword>
<name>U4KY11_PYROM</name>
<evidence type="ECO:0000256" key="4">
    <source>
        <dbReference type="ARBA" id="ARBA00022787"/>
    </source>
</evidence>
<dbReference type="EC" id="1.14.13.9" evidence="11"/>
<dbReference type="OrthoDB" id="10053569at2759"/>
<sequence>MSDSKRKSVAIVGAGPVGALAGLYFSHLGWAVTIYELRGDLRLPSNRTLGSGKSINLALSERGINGLRNIGDNEILLNKVLEFTIPMVGRMIHKGKIGEEGEGQDYDPVLGRFIRSADRALLNMQLLDALEEREGVELMFGWKLRGMKLQGPEGAEVEVVDAEGQTQTKIVNLVVGADGAHSAVRNQLQRHVRMYYEQTYINTLWCEFNIQPHPVTGDFQLSKNHLHIWPKQTQMFIAIPSMDKSFTCTLFAPEECFDAIKTKVDLITFFTEHYPDVLKIIGAESLADQYFNNEHLPLVSIRTGPYHYKDRCVIIGDAAHAMVPFYGQGMNAGFESVNVLMKHIRENPNDLGKALQDYTDERKPDAWAIVELAMRNYDEMRSGVTKRGYLLRKWVEEACAKWVPRLGVKTLYSMVSFGNDRYSMVLRKAESQGRAEERVFAAVLVAALAGAGYRAGIWRALQVGLRASVDAFMQRR</sequence>
<dbReference type="PRINTS" id="PR00420">
    <property type="entry name" value="RNGMNOXGNASE"/>
</dbReference>
<evidence type="ECO:0000256" key="9">
    <source>
        <dbReference type="ARBA" id="ARBA00023128"/>
    </source>
</evidence>
<keyword evidence="5 11" id="KW-0274">FAD</keyword>
<comment type="cofactor">
    <cofactor evidence="1 11">
        <name>FAD</name>
        <dbReference type="ChEBI" id="CHEBI:57692"/>
    </cofactor>
</comment>